<name>A0A0A0BPL3_9CELL</name>
<reference evidence="2 3" key="1">
    <citation type="submission" date="2013-08" db="EMBL/GenBank/DDBJ databases">
        <title>Genome sequencing of Cellulomonas bogoriensis 69B4.</title>
        <authorList>
            <person name="Chen F."/>
            <person name="Li Y."/>
            <person name="Wang G."/>
        </authorList>
    </citation>
    <scope>NUCLEOTIDE SEQUENCE [LARGE SCALE GENOMIC DNA]</scope>
    <source>
        <strain evidence="2 3">69B4</strain>
    </source>
</reference>
<gene>
    <name evidence="2" type="ORF">N869_06470</name>
</gene>
<feature type="transmembrane region" description="Helical" evidence="1">
    <location>
        <begin position="29"/>
        <end position="45"/>
    </location>
</feature>
<dbReference type="RefSeq" id="WP_198026071.1">
    <property type="nucleotide sequence ID" value="NZ_AXCZ01000180.1"/>
</dbReference>
<dbReference type="EMBL" id="AXCZ01000180">
    <property type="protein sequence ID" value="KGM09602.1"/>
    <property type="molecule type" value="Genomic_DNA"/>
</dbReference>
<dbReference type="AlphaFoldDB" id="A0A0A0BPL3"/>
<dbReference type="Proteomes" id="UP000054314">
    <property type="component" value="Unassembled WGS sequence"/>
</dbReference>
<sequence>MKAILITLLVLWLFFSVLGAIIEGLLWLTAIAVVLIIATIAYGAVKLRSTVRSDDTPR</sequence>
<evidence type="ECO:0000313" key="2">
    <source>
        <dbReference type="EMBL" id="KGM09602.1"/>
    </source>
</evidence>
<comment type="caution">
    <text evidence="2">The sequence shown here is derived from an EMBL/GenBank/DDBJ whole genome shotgun (WGS) entry which is preliminary data.</text>
</comment>
<keyword evidence="1" id="KW-0472">Membrane</keyword>
<evidence type="ECO:0000313" key="3">
    <source>
        <dbReference type="Proteomes" id="UP000054314"/>
    </source>
</evidence>
<accession>A0A0A0BPL3</accession>
<keyword evidence="1" id="KW-1133">Transmembrane helix</keyword>
<keyword evidence="3" id="KW-1185">Reference proteome</keyword>
<organism evidence="2 3">
    <name type="scientific">Cellulomonas bogoriensis 69B4 = DSM 16987</name>
    <dbReference type="NCBI Taxonomy" id="1386082"/>
    <lineage>
        <taxon>Bacteria</taxon>
        <taxon>Bacillati</taxon>
        <taxon>Actinomycetota</taxon>
        <taxon>Actinomycetes</taxon>
        <taxon>Micrococcales</taxon>
        <taxon>Cellulomonadaceae</taxon>
        <taxon>Cellulomonas</taxon>
    </lineage>
</organism>
<proteinExistence type="predicted"/>
<protein>
    <submittedName>
        <fullName evidence="2">Membrane protein</fullName>
    </submittedName>
</protein>
<keyword evidence="1" id="KW-0812">Transmembrane</keyword>
<evidence type="ECO:0000256" key="1">
    <source>
        <dbReference type="SAM" id="Phobius"/>
    </source>
</evidence>